<dbReference type="Proteomes" id="UP000274822">
    <property type="component" value="Unassembled WGS sequence"/>
</dbReference>
<evidence type="ECO:0000259" key="10">
    <source>
        <dbReference type="Pfam" id="PF01545"/>
    </source>
</evidence>
<sequence>MVRSCVDCVNRVDRVARMARMAPRGPDGWMDGWDGWMKGVKGESILISNPFARLDHIRVKSMVLSPVPVKSSRRPPRSPNRRRKRNPLVAPRRGSFTMVGCIIRKDFKCSGSTYLTFSYFLVTQQPSLRECHRRPWQAKGMFSYLALASSLRAGVTYIERTRPIQLIILQPSYADESCPDLRQALSNPTYLLHLARSKIIKDLVPCQLASPSLTPSRPQRSDGSSIPFETDRHHQSRQNQWSRRTRKCLNLPRLLPRGRPSRPRRIDTRREGVAPYPRPANLDPPVWRAGRRGGGGLGGGAGVVETRAQGSSELEGEYGRLGGEGGGIHIGWSWPSVALYALTFSAQLFFWLLGLSHLTAIRTLMLTDYADVWLVVVLGFTLGRNRGHVSVDIQAGWRYPSRLTVYTFQVTYHSTLTTHTNPPMTDTATKNYLAHVVPASPSIFRVMLGYAFLLLSAWLTIISKGLHKKLVIDMGGSRRLYAVMLPLAAGIAPSYAIPPIRTSLPLFLFLGTGLLALDFYANYAMSVRSVPSRTVATGWPASAVGAAIFGVLIFKAHIGLLDLGAAVVLFTGVYNLMESDPTLSSETMGYQQPGLKGFELPTYEEGDIAIGGLGGLQVEGGDGHNLAAYLRVILEGQDSRQIFFFLLLNLSYMFVQMTYGIWTNSLGLISDSIHMFFDCLALGVGLFASVMSKWRANSKFSYGYNRIETLSGFANGVFLVLISFSIVVEAIERLMHPPEMNTNRLLLVSFLGLVVNLVGIFAFNHGHAHGGHGHSHGEHDHGHGHSHGHDHGHGHGHNANMQGVFLHILADTLGSVGVIISTILIQIFGWTGFDPIASMFIATLIFLSVLPLIRDSAAVLMLSLNADQALHIDQALHEVLHVQGVLSYTVPRFWPNEAETIVASIHVQVSHDADAQLVREQVARELAAHVPGLIESSIQVERPGFTCFCGSGGKAQGQGGVGLTNGMGMGFGNGDIMAMNGAGYEKFTGMGTGMRHAHAHLSPHAHPHGQNGLGGRIGETEKSSKLL</sequence>
<evidence type="ECO:0000256" key="8">
    <source>
        <dbReference type="SAM" id="MobiDB-lite"/>
    </source>
</evidence>
<feature type="compositionally biased region" description="Basic residues" evidence="8">
    <location>
        <begin position="71"/>
        <end position="86"/>
    </location>
</feature>
<dbReference type="Gene3D" id="1.20.1510.10">
    <property type="entry name" value="Cation efflux protein transmembrane domain"/>
    <property type="match status" value="1"/>
</dbReference>
<keyword evidence="4 9" id="KW-0812">Transmembrane</keyword>
<feature type="transmembrane region" description="Helical" evidence="9">
    <location>
        <begin position="442"/>
        <end position="459"/>
    </location>
</feature>
<dbReference type="GO" id="GO:0031410">
    <property type="term" value="C:cytoplasmic vesicle"/>
    <property type="evidence" value="ECO:0007669"/>
    <property type="project" value="TreeGrafter"/>
</dbReference>
<dbReference type="GO" id="GO:0005794">
    <property type="term" value="C:Golgi apparatus"/>
    <property type="evidence" value="ECO:0007669"/>
    <property type="project" value="TreeGrafter"/>
</dbReference>
<keyword evidence="6" id="KW-0406">Ion transport</keyword>
<name>A0A433QIB6_9FUNG</name>
<evidence type="ECO:0000313" key="12">
    <source>
        <dbReference type="Proteomes" id="UP000274822"/>
    </source>
</evidence>
<feature type="transmembrane region" description="Helical" evidence="9">
    <location>
        <begin position="332"/>
        <end position="354"/>
    </location>
</feature>
<keyword evidence="3" id="KW-0813">Transport</keyword>
<feature type="transmembrane region" description="Helical" evidence="9">
    <location>
        <begin position="743"/>
        <end position="763"/>
    </location>
</feature>
<feature type="compositionally biased region" description="Basic and acidic residues" evidence="8">
    <location>
        <begin position="1018"/>
        <end position="1027"/>
    </location>
</feature>
<comment type="caution">
    <text evidence="11">The sequence shown here is derived from an EMBL/GenBank/DDBJ whole genome shotgun (WGS) entry which is preliminary data.</text>
</comment>
<dbReference type="GO" id="GO:0006882">
    <property type="term" value="P:intracellular zinc ion homeostasis"/>
    <property type="evidence" value="ECO:0007669"/>
    <property type="project" value="InterPro"/>
</dbReference>
<feature type="domain" description="Cation efflux protein transmembrane" evidence="10">
    <location>
        <begin position="642"/>
        <end position="861"/>
    </location>
</feature>
<feature type="transmembrane region" description="Helical" evidence="9">
    <location>
        <begin position="642"/>
        <end position="661"/>
    </location>
</feature>
<dbReference type="Pfam" id="PF01545">
    <property type="entry name" value="Cation_efflux"/>
    <property type="match status" value="1"/>
</dbReference>
<keyword evidence="12" id="KW-1185">Reference proteome</keyword>
<feature type="transmembrane region" description="Helical" evidence="9">
    <location>
        <begin position="366"/>
        <end position="383"/>
    </location>
</feature>
<feature type="transmembrane region" description="Helical" evidence="9">
    <location>
        <begin position="504"/>
        <end position="523"/>
    </location>
</feature>
<evidence type="ECO:0000256" key="3">
    <source>
        <dbReference type="ARBA" id="ARBA00022448"/>
    </source>
</evidence>
<evidence type="ECO:0000256" key="2">
    <source>
        <dbReference type="ARBA" id="ARBA00008873"/>
    </source>
</evidence>
<dbReference type="NCBIfam" id="TIGR01297">
    <property type="entry name" value="CDF"/>
    <property type="match status" value="1"/>
</dbReference>
<evidence type="ECO:0000256" key="6">
    <source>
        <dbReference type="ARBA" id="ARBA00023065"/>
    </source>
</evidence>
<organism evidence="11 12">
    <name type="scientific">Jimgerdemannia flammicorona</name>
    <dbReference type="NCBI Taxonomy" id="994334"/>
    <lineage>
        <taxon>Eukaryota</taxon>
        <taxon>Fungi</taxon>
        <taxon>Fungi incertae sedis</taxon>
        <taxon>Mucoromycota</taxon>
        <taxon>Mucoromycotina</taxon>
        <taxon>Endogonomycetes</taxon>
        <taxon>Endogonales</taxon>
        <taxon>Endogonaceae</taxon>
        <taxon>Jimgerdemannia</taxon>
    </lineage>
</organism>
<dbReference type="InterPro" id="IPR058533">
    <property type="entry name" value="Cation_efflux_TM"/>
</dbReference>
<gene>
    <name evidence="11" type="ORF">BC938DRAFT_480610</name>
</gene>
<feature type="transmembrane region" description="Helical" evidence="9">
    <location>
        <begin position="712"/>
        <end position="731"/>
    </location>
</feature>
<dbReference type="GO" id="GO:0016020">
    <property type="term" value="C:membrane"/>
    <property type="evidence" value="ECO:0007669"/>
    <property type="project" value="UniProtKB-SubCell"/>
</dbReference>
<dbReference type="GO" id="GO:1904257">
    <property type="term" value="P:zinc ion import into Golgi lumen"/>
    <property type="evidence" value="ECO:0007669"/>
    <property type="project" value="TreeGrafter"/>
</dbReference>
<dbReference type="AlphaFoldDB" id="A0A433QIB6"/>
<comment type="subcellular location">
    <subcellularLocation>
        <location evidence="1">Membrane</location>
        <topology evidence="1">Multi-pass membrane protein</topology>
    </subcellularLocation>
</comment>
<evidence type="ECO:0000256" key="1">
    <source>
        <dbReference type="ARBA" id="ARBA00004141"/>
    </source>
</evidence>
<dbReference type="EMBL" id="RBNJ01005115">
    <property type="protein sequence ID" value="RUS29484.1"/>
    <property type="molecule type" value="Genomic_DNA"/>
</dbReference>
<dbReference type="PANTHER" id="PTHR45755:SF4">
    <property type="entry name" value="ZINC TRANSPORTER 7"/>
    <property type="match status" value="1"/>
</dbReference>
<feature type="transmembrane region" description="Helical" evidence="9">
    <location>
        <begin position="535"/>
        <end position="554"/>
    </location>
</feature>
<protein>
    <submittedName>
        <fullName evidence="11">Cation efflux family-domain-containing protein</fullName>
    </submittedName>
</protein>
<evidence type="ECO:0000256" key="9">
    <source>
        <dbReference type="SAM" id="Phobius"/>
    </source>
</evidence>
<reference evidence="11 12" key="1">
    <citation type="journal article" date="2018" name="New Phytol.">
        <title>Phylogenomics of Endogonaceae and evolution of mycorrhizas within Mucoromycota.</title>
        <authorList>
            <person name="Chang Y."/>
            <person name="Desiro A."/>
            <person name="Na H."/>
            <person name="Sandor L."/>
            <person name="Lipzen A."/>
            <person name="Clum A."/>
            <person name="Barry K."/>
            <person name="Grigoriev I.V."/>
            <person name="Martin F.M."/>
            <person name="Stajich J.E."/>
            <person name="Smith M.E."/>
            <person name="Bonito G."/>
            <person name="Spatafora J.W."/>
        </authorList>
    </citation>
    <scope>NUCLEOTIDE SEQUENCE [LARGE SCALE GENOMIC DNA]</scope>
    <source>
        <strain evidence="11 12">AD002</strain>
    </source>
</reference>
<feature type="region of interest" description="Disordered" evidence="8">
    <location>
        <begin position="1000"/>
        <end position="1027"/>
    </location>
</feature>
<dbReference type="GO" id="GO:0005385">
    <property type="term" value="F:zinc ion transmembrane transporter activity"/>
    <property type="evidence" value="ECO:0007669"/>
    <property type="project" value="InterPro"/>
</dbReference>
<feature type="transmembrane region" description="Helical" evidence="9">
    <location>
        <begin position="673"/>
        <end position="691"/>
    </location>
</feature>
<dbReference type="PANTHER" id="PTHR45755">
    <property type="match status" value="1"/>
</dbReference>
<dbReference type="InterPro" id="IPR027469">
    <property type="entry name" value="Cation_efflux_TMD_sf"/>
</dbReference>
<dbReference type="InterPro" id="IPR002524">
    <property type="entry name" value="Cation_efflux"/>
</dbReference>
<feature type="region of interest" description="Disordered" evidence="8">
    <location>
        <begin position="210"/>
        <end position="287"/>
    </location>
</feature>
<evidence type="ECO:0000256" key="7">
    <source>
        <dbReference type="ARBA" id="ARBA00023136"/>
    </source>
</evidence>
<feature type="transmembrane region" description="Helical" evidence="9">
    <location>
        <begin position="560"/>
        <end position="577"/>
    </location>
</feature>
<feature type="region of interest" description="Disordered" evidence="8">
    <location>
        <begin position="771"/>
        <end position="794"/>
    </location>
</feature>
<feature type="transmembrane region" description="Helical" evidence="9">
    <location>
        <begin position="836"/>
        <end position="853"/>
    </location>
</feature>
<comment type="similarity">
    <text evidence="2">Belongs to the cation diffusion facilitator (CDF) transporter (TC 2.A.4) family. SLC30A subfamily.</text>
</comment>
<feature type="compositionally biased region" description="Polar residues" evidence="8">
    <location>
        <begin position="210"/>
        <end position="224"/>
    </location>
</feature>
<feature type="transmembrane region" description="Helical" evidence="9">
    <location>
        <begin position="480"/>
        <end position="498"/>
    </location>
</feature>
<keyword evidence="7 9" id="KW-0472">Membrane</keyword>
<dbReference type="SUPFAM" id="SSF161111">
    <property type="entry name" value="Cation efflux protein transmembrane domain-like"/>
    <property type="match status" value="1"/>
</dbReference>
<feature type="region of interest" description="Disordered" evidence="8">
    <location>
        <begin position="67"/>
        <end position="89"/>
    </location>
</feature>
<accession>A0A433QIB6</accession>
<evidence type="ECO:0000313" key="11">
    <source>
        <dbReference type="EMBL" id="RUS29484.1"/>
    </source>
</evidence>
<proteinExistence type="inferred from homology"/>
<feature type="compositionally biased region" description="Basic and acidic residues" evidence="8">
    <location>
        <begin position="775"/>
        <end position="793"/>
    </location>
</feature>
<evidence type="ECO:0000256" key="5">
    <source>
        <dbReference type="ARBA" id="ARBA00022989"/>
    </source>
</evidence>
<keyword evidence="5 9" id="KW-1133">Transmembrane helix</keyword>
<evidence type="ECO:0000256" key="4">
    <source>
        <dbReference type="ARBA" id="ARBA00022692"/>
    </source>
</evidence>
<feature type="compositionally biased region" description="Low complexity" evidence="8">
    <location>
        <begin position="249"/>
        <end position="258"/>
    </location>
</feature>
<feature type="transmembrane region" description="Helical" evidence="9">
    <location>
        <begin position="804"/>
        <end position="830"/>
    </location>
</feature>
<dbReference type="InterPro" id="IPR045316">
    <property type="entry name" value="Msc2-like"/>
</dbReference>